<protein>
    <recommendedName>
        <fullName evidence="2">Adenylyl/Guanylyl and SMODS C-terminal sensor domain-containing protein</fullName>
    </recommendedName>
</protein>
<proteinExistence type="predicted"/>
<accession>A0ABY8HAE1</accession>
<feature type="domain" description="Adenylyl/Guanylyl and SMODS C-terminal sensor" evidence="2">
    <location>
        <begin position="317"/>
        <end position="445"/>
    </location>
</feature>
<dbReference type="EMBL" id="CP121252">
    <property type="protein sequence ID" value="WFP17819.1"/>
    <property type="molecule type" value="Genomic_DNA"/>
</dbReference>
<dbReference type="Pfam" id="PF18134">
    <property type="entry name" value="AGS_C"/>
    <property type="match status" value="1"/>
</dbReference>
<gene>
    <name evidence="3" type="ORF">P8192_06915</name>
</gene>
<dbReference type="InterPro" id="IPR040511">
    <property type="entry name" value="AGS_C"/>
</dbReference>
<dbReference type="InterPro" id="IPR006116">
    <property type="entry name" value="NT_2-5OAS_ClassI-CCAase"/>
</dbReference>
<keyword evidence="1" id="KW-0051">Antiviral defense</keyword>
<dbReference type="SUPFAM" id="SSF81301">
    <property type="entry name" value="Nucleotidyltransferase"/>
    <property type="match status" value="1"/>
</dbReference>
<sequence>MSQSSDFKNFLNDKVNLNQNRLNLLSQHVSAIENFLTKDEVFSVYVSEVVPQGSFAHGTIIKPVGNKEFDADILVPLAAVDGWAACDYVQKLYEAFGRSATYKTMRSRKKRCVTINYTGDFHIDVVPFVTKYGATYVTNRKTDQFELAAPDEFTEWLEGKNRITNGNLVKVVRILKYLRDHKTRYTVPSVTLTAALAHHVSDSTKLVTPDAYKNVANTLRTLADELSRQIAAHPSDPPYIADAGTGQNLADRWQSDNYQTFRARFTSYAQKIGEACDESDYDEAVKVWRDLFGPNFGTVSESASLTASASTKPLVPDTERFLDRDFNISESLNSSYRFKTVGYMVPRKGFRDGPLPRRGDRVGKHRSLKFKIEGSNIPRPYEVYWKIRNNGEEAKEAHSLRGDIHKDDGSQSWTERTLYIGHHYVEAMVVKDGVCVAKSRQDVIVI</sequence>
<evidence type="ECO:0000259" key="2">
    <source>
        <dbReference type="Pfam" id="PF18134"/>
    </source>
</evidence>
<dbReference type="InterPro" id="IPR043519">
    <property type="entry name" value="NT_sf"/>
</dbReference>
<organism evidence="3 4">
    <name type="scientific">Citricoccus muralis</name>
    <dbReference type="NCBI Taxonomy" id="169134"/>
    <lineage>
        <taxon>Bacteria</taxon>
        <taxon>Bacillati</taxon>
        <taxon>Actinomycetota</taxon>
        <taxon>Actinomycetes</taxon>
        <taxon>Micrococcales</taxon>
        <taxon>Micrococcaceae</taxon>
        <taxon>Citricoccus</taxon>
    </lineage>
</organism>
<keyword evidence="4" id="KW-1185">Reference proteome</keyword>
<dbReference type="Pfam" id="PF18144">
    <property type="entry name" value="SMODS"/>
    <property type="match status" value="1"/>
</dbReference>
<dbReference type="CDD" id="cd05400">
    <property type="entry name" value="NT_2-5OAS_ClassI-CCAase"/>
    <property type="match status" value="1"/>
</dbReference>
<evidence type="ECO:0000313" key="4">
    <source>
        <dbReference type="Proteomes" id="UP001219037"/>
    </source>
</evidence>
<evidence type="ECO:0000313" key="3">
    <source>
        <dbReference type="EMBL" id="WFP17819.1"/>
    </source>
</evidence>
<reference evidence="3 4" key="1">
    <citation type="submission" date="2023-04" db="EMBL/GenBank/DDBJ databases">
        <title>Funneling lignin-derived compounds into biodiesel using alkali-halophilic Citricoccus sp. P2.</title>
        <authorList>
            <person name="Luo C.-B."/>
        </authorList>
    </citation>
    <scope>NUCLEOTIDE SEQUENCE [LARGE SCALE GENOMIC DNA]</scope>
    <source>
        <strain evidence="3 4">P2</strain>
    </source>
</reference>
<name>A0ABY8HAE1_9MICC</name>
<dbReference type="Proteomes" id="UP001219037">
    <property type="component" value="Chromosome"/>
</dbReference>
<dbReference type="Gene3D" id="3.30.460.10">
    <property type="entry name" value="Beta Polymerase, domain 2"/>
    <property type="match status" value="1"/>
</dbReference>
<evidence type="ECO:0000256" key="1">
    <source>
        <dbReference type="ARBA" id="ARBA00023118"/>
    </source>
</evidence>
<dbReference type="RefSeq" id="WP_278159560.1">
    <property type="nucleotide sequence ID" value="NZ_CP121252.1"/>
</dbReference>